<feature type="non-terminal residue" evidence="2">
    <location>
        <position position="56"/>
    </location>
</feature>
<dbReference type="Proteomes" id="UP000621168">
    <property type="component" value="Unassembled WGS sequence"/>
</dbReference>
<evidence type="ECO:0000259" key="1">
    <source>
        <dbReference type="Pfam" id="PF06817"/>
    </source>
</evidence>
<accession>A0A851LIH6</accession>
<dbReference type="OrthoDB" id="422540at2759"/>
<evidence type="ECO:0000313" key="3">
    <source>
        <dbReference type="Proteomes" id="UP000621168"/>
    </source>
</evidence>
<dbReference type="Gene3D" id="3.30.70.270">
    <property type="match status" value="1"/>
</dbReference>
<dbReference type="EMBL" id="WBMX01001997">
    <property type="protein sequence ID" value="NXC16756.1"/>
    <property type="molecule type" value="Genomic_DNA"/>
</dbReference>
<evidence type="ECO:0000313" key="2">
    <source>
        <dbReference type="EMBL" id="NXC16756.1"/>
    </source>
</evidence>
<comment type="caution">
    <text evidence="2">The sequence shown here is derived from an EMBL/GenBank/DDBJ whole genome shotgun (WGS) entry which is preliminary data.</text>
</comment>
<keyword evidence="3" id="KW-1185">Reference proteome</keyword>
<organism evidence="2 3">
    <name type="scientific">Corythaeola cristata</name>
    <name type="common">Great blue turaco</name>
    <dbReference type="NCBI Taxonomy" id="103954"/>
    <lineage>
        <taxon>Eukaryota</taxon>
        <taxon>Metazoa</taxon>
        <taxon>Chordata</taxon>
        <taxon>Craniata</taxon>
        <taxon>Vertebrata</taxon>
        <taxon>Euteleostomi</taxon>
        <taxon>Archelosauria</taxon>
        <taxon>Archosauria</taxon>
        <taxon>Dinosauria</taxon>
        <taxon>Saurischia</taxon>
        <taxon>Theropoda</taxon>
        <taxon>Coelurosauria</taxon>
        <taxon>Aves</taxon>
        <taxon>Neognathae</taxon>
        <taxon>Neoaves</taxon>
        <taxon>Otidimorphae</taxon>
        <taxon>Musophagiformes</taxon>
        <taxon>Musophagidae</taxon>
        <taxon>Corythaeola</taxon>
    </lineage>
</organism>
<reference evidence="2" key="1">
    <citation type="submission" date="2019-09" db="EMBL/GenBank/DDBJ databases">
        <title>Bird 10,000 Genomes (B10K) Project - Family phase.</title>
        <authorList>
            <person name="Zhang G."/>
        </authorList>
    </citation>
    <scope>NUCLEOTIDE SEQUENCE</scope>
    <source>
        <strain evidence="2">B10K-CU-031-40</strain>
    </source>
</reference>
<protein>
    <submittedName>
        <fullName evidence="2">POK11 protein</fullName>
    </submittedName>
</protein>
<dbReference type="GO" id="GO:0003964">
    <property type="term" value="F:RNA-directed DNA polymerase activity"/>
    <property type="evidence" value="ECO:0007669"/>
    <property type="project" value="InterPro"/>
</dbReference>
<dbReference type="Pfam" id="PF06817">
    <property type="entry name" value="RVT_thumb"/>
    <property type="match status" value="1"/>
</dbReference>
<proteinExistence type="predicted"/>
<dbReference type="InterPro" id="IPR010661">
    <property type="entry name" value="RVT_thumb"/>
</dbReference>
<dbReference type="AlphaFoldDB" id="A0A851LIH6"/>
<name>A0A851LIH6_CORCR</name>
<feature type="non-terminal residue" evidence="2">
    <location>
        <position position="1"/>
    </location>
</feature>
<sequence length="56" mass="6207">TDLSSKYLLRSNANTSNDLQKLLRSINFVRPLLGITTEELSPSFNLLKGDPDLTSV</sequence>
<dbReference type="InterPro" id="IPR043128">
    <property type="entry name" value="Rev_trsase/Diguanyl_cyclase"/>
</dbReference>
<gene>
    <name evidence="2" type="primary">Ervk11</name>
    <name evidence="2" type="ORF">CORCRI_R13303</name>
</gene>
<feature type="domain" description="Reverse transcriptase thumb" evidence="1">
    <location>
        <begin position="10"/>
        <end position="55"/>
    </location>
</feature>